<reference evidence="1" key="2">
    <citation type="submission" date="2011-04" db="EMBL/GenBank/DDBJ databases">
        <authorList>
            <person name="Genoscope - CEA"/>
        </authorList>
    </citation>
    <scope>NUCLEOTIDE SEQUENCE</scope>
    <source>
        <strain evidence="1">R24</strain>
    </source>
</reference>
<protein>
    <submittedName>
        <fullName evidence="1">Uncharacterized protein</fullName>
    </submittedName>
</protein>
<dbReference type="EMBL" id="FR854090">
    <property type="protein sequence ID" value="CCA88077.1"/>
    <property type="molecule type" value="Genomic_DNA"/>
</dbReference>
<gene>
    <name evidence="1" type="ORF">RALSY_mp10616</name>
</gene>
<name>G3A9V3_9RALS</name>
<organism evidence="1">
    <name type="scientific">Ralstonia syzygii R24</name>
    <dbReference type="NCBI Taxonomy" id="907261"/>
    <lineage>
        <taxon>Bacteria</taxon>
        <taxon>Pseudomonadati</taxon>
        <taxon>Pseudomonadota</taxon>
        <taxon>Betaproteobacteria</taxon>
        <taxon>Burkholderiales</taxon>
        <taxon>Burkholderiaceae</taxon>
        <taxon>Ralstonia</taxon>
        <taxon>Ralstonia solanacearum species complex</taxon>
    </lineage>
</organism>
<reference evidence="1" key="1">
    <citation type="journal article" date="2011" name="PLoS ONE">
        <title>Ralstonia syzygii, the Blood Disease Bacterium and some Asian R. solanacearum strains form a single genomic species despite divergent lifestyles.</title>
        <authorList>
            <person name="Remenant B."/>
            <person name="de Cambiaire J.C."/>
            <person name="Cellier G."/>
            <person name="Jacobs J.M."/>
            <person name="Mangenot S."/>
            <person name="Barbe V."/>
            <person name="Lajus A."/>
            <person name="Vallenet D."/>
            <person name="Medigue C."/>
            <person name="Fegan M."/>
            <person name="Allen C."/>
            <person name="Prior P."/>
        </authorList>
    </citation>
    <scope>NUCLEOTIDE SEQUENCE</scope>
    <source>
        <strain evidence="1">R24</strain>
    </source>
</reference>
<evidence type="ECO:0000313" key="1">
    <source>
        <dbReference type="EMBL" id="CCA88077.1"/>
    </source>
</evidence>
<proteinExistence type="predicted"/>
<sequence length="102" mass="11242">MDGGGCVSGEADAQDVRTCGLADPARVSADSIAAVVTRRDNFPKQRNAKDERRKAVVRGPWMLAMPAREQKRPTIAERRGKQAIWEIDRSVNGATSTYKVRD</sequence>
<dbReference type="AlphaFoldDB" id="G3A9V3"/>
<accession>G3A9V3</accession>